<keyword evidence="4 5" id="KW-0418">Kinase</keyword>
<keyword evidence="3 5" id="KW-0547">Nucleotide-binding</keyword>
<dbReference type="GO" id="GO:0004674">
    <property type="term" value="F:protein serine/threonine kinase activity"/>
    <property type="evidence" value="ECO:0007669"/>
    <property type="project" value="UniProtKB-UniRule"/>
</dbReference>
<dbReference type="PANTHER" id="PTHR31756:SF3">
    <property type="entry name" value="PYRUVATE, PHOSPHATE DIKINASE REGULATORY PROTEIN 1, CHLOROPLASTIC"/>
    <property type="match status" value="1"/>
</dbReference>
<dbReference type="RefSeq" id="WP_075865651.1">
    <property type="nucleotide sequence ID" value="NZ_BDJL01000041.1"/>
</dbReference>
<dbReference type="InterPro" id="IPR005177">
    <property type="entry name" value="Kinase-pyrophosphorylase"/>
</dbReference>
<dbReference type="Proteomes" id="UP000187338">
    <property type="component" value="Unassembled WGS sequence"/>
</dbReference>
<sequence length="277" mass="30746">MAINLKLEQIPVVYILSDSIGETGEVVAKAAASQFDSGRVDIRRVPYLSSVREVEEALLEAESAGALVVYTLVRPDLKEYLEKRAHELSLPHVDIMGPMLEGLKQITKQNPKYQPGLIRRMDEAYFSKVEAIEFAVKYDDGKEPRGLLRADLVVIGVSRTSKTPLCMYLAHKGIKAANVPLVPEATPPEELFKIPPQKVVGLTIKPSILFEIRKERLKTLGLSQTADYANMERILTELDYALGIMKKIGCAVIDVSNKAVEETAARVLEIYRKGVGR</sequence>
<comment type="catalytic activity">
    <reaction evidence="5">
        <text>N(tele)-phospho-L-histidyl/O-phospho-L-threonyl-[pyruvate, phosphate dikinase] + phosphate + H(+) = N(tele)-phospho-L-histidyl/L-threonyl-[pyruvate, phosphate dikinase] + diphosphate</text>
        <dbReference type="Rhea" id="RHEA:43696"/>
        <dbReference type="Rhea" id="RHEA-COMP:10650"/>
        <dbReference type="Rhea" id="RHEA-COMP:10651"/>
        <dbReference type="ChEBI" id="CHEBI:15378"/>
        <dbReference type="ChEBI" id="CHEBI:30013"/>
        <dbReference type="ChEBI" id="CHEBI:33019"/>
        <dbReference type="ChEBI" id="CHEBI:43474"/>
        <dbReference type="ChEBI" id="CHEBI:61977"/>
        <dbReference type="ChEBI" id="CHEBI:83586"/>
        <dbReference type="EC" id="2.7.4.27"/>
    </reaction>
</comment>
<dbReference type="EC" id="2.7.11.32" evidence="5"/>
<evidence type="ECO:0000256" key="2">
    <source>
        <dbReference type="ARBA" id="ARBA00022679"/>
    </source>
</evidence>
<gene>
    <name evidence="6" type="ORF">ciss_14300</name>
</gene>
<dbReference type="InterPro" id="IPR026565">
    <property type="entry name" value="PPDK_reg"/>
</dbReference>
<feature type="binding site" evidence="5">
    <location>
        <begin position="156"/>
        <end position="163"/>
    </location>
    <ligand>
        <name>ADP</name>
        <dbReference type="ChEBI" id="CHEBI:456216"/>
    </ligand>
</feature>
<evidence type="ECO:0000313" key="7">
    <source>
        <dbReference type="Proteomes" id="UP000187338"/>
    </source>
</evidence>
<keyword evidence="1 5" id="KW-0723">Serine/threonine-protein kinase</keyword>
<name>A0A1L8D303_9THEO</name>
<dbReference type="OrthoDB" id="9782201at2"/>
<comment type="caution">
    <text evidence="6">The sequence shown here is derived from an EMBL/GenBank/DDBJ whole genome shotgun (WGS) entry which is preliminary data.</text>
</comment>
<comment type="function">
    <text evidence="5">Bifunctional serine/threonine kinase and phosphorylase involved in the regulation of the pyruvate, phosphate dikinase (PPDK) by catalyzing its phosphorylation/dephosphorylation.</text>
</comment>
<dbReference type="PANTHER" id="PTHR31756">
    <property type="entry name" value="PYRUVATE, PHOSPHATE DIKINASE REGULATORY PROTEIN 1, CHLOROPLASTIC"/>
    <property type="match status" value="1"/>
</dbReference>
<dbReference type="EC" id="2.7.4.27" evidence="5"/>
<keyword evidence="2 5" id="KW-0808">Transferase</keyword>
<evidence type="ECO:0000256" key="5">
    <source>
        <dbReference type="HAMAP-Rule" id="MF_00921"/>
    </source>
</evidence>
<organism evidence="6 7">
    <name type="scientific">Carboxydothermus islandicus</name>
    <dbReference type="NCBI Taxonomy" id="661089"/>
    <lineage>
        <taxon>Bacteria</taxon>
        <taxon>Bacillati</taxon>
        <taxon>Bacillota</taxon>
        <taxon>Clostridia</taxon>
        <taxon>Thermoanaerobacterales</taxon>
        <taxon>Thermoanaerobacteraceae</taxon>
        <taxon>Carboxydothermus</taxon>
    </lineage>
</organism>
<dbReference type="GO" id="GO:0043531">
    <property type="term" value="F:ADP binding"/>
    <property type="evidence" value="ECO:0007669"/>
    <property type="project" value="UniProtKB-UniRule"/>
</dbReference>
<dbReference type="GO" id="GO:0005524">
    <property type="term" value="F:ATP binding"/>
    <property type="evidence" value="ECO:0007669"/>
    <property type="project" value="InterPro"/>
</dbReference>
<evidence type="ECO:0000313" key="6">
    <source>
        <dbReference type="EMBL" id="GAV25497.1"/>
    </source>
</evidence>
<comment type="similarity">
    <text evidence="5">Belongs to the pyruvate, phosphate/water dikinase regulatory protein family. PDRP subfamily.</text>
</comment>
<dbReference type="AlphaFoldDB" id="A0A1L8D303"/>
<accession>A0A1L8D303</accession>
<dbReference type="EMBL" id="BDJL01000041">
    <property type="protein sequence ID" value="GAV25497.1"/>
    <property type="molecule type" value="Genomic_DNA"/>
</dbReference>
<reference evidence="7" key="1">
    <citation type="submission" date="2016-12" db="EMBL/GenBank/DDBJ databases">
        <title>Draft Genome Sequences od Carboxydothermus pertinax and islandicus, Hydrogenogenic Carboxydotrophic Bacteria.</title>
        <authorList>
            <person name="Fukuyama Y."/>
            <person name="Ohmae K."/>
            <person name="Yoneda Y."/>
            <person name="Yoshida T."/>
            <person name="Sako Y."/>
        </authorList>
    </citation>
    <scope>NUCLEOTIDE SEQUENCE [LARGE SCALE GENOMIC DNA]</scope>
    <source>
        <strain evidence="7">SET</strain>
    </source>
</reference>
<dbReference type="NCBIfam" id="NF003742">
    <property type="entry name" value="PRK05339.1"/>
    <property type="match status" value="1"/>
</dbReference>
<comment type="catalytic activity">
    <reaction evidence="5">
        <text>N(tele)-phospho-L-histidyl/L-threonyl-[pyruvate, phosphate dikinase] + ADP = N(tele)-phospho-L-histidyl/O-phospho-L-threonyl-[pyruvate, phosphate dikinase] + AMP + H(+)</text>
        <dbReference type="Rhea" id="RHEA:43692"/>
        <dbReference type="Rhea" id="RHEA-COMP:10650"/>
        <dbReference type="Rhea" id="RHEA-COMP:10651"/>
        <dbReference type="ChEBI" id="CHEBI:15378"/>
        <dbReference type="ChEBI" id="CHEBI:30013"/>
        <dbReference type="ChEBI" id="CHEBI:61977"/>
        <dbReference type="ChEBI" id="CHEBI:83586"/>
        <dbReference type="ChEBI" id="CHEBI:456215"/>
        <dbReference type="ChEBI" id="CHEBI:456216"/>
        <dbReference type="EC" id="2.7.11.32"/>
    </reaction>
</comment>
<evidence type="ECO:0000256" key="4">
    <source>
        <dbReference type="ARBA" id="ARBA00022777"/>
    </source>
</evidence>
<dbReference type="STRING" id="661089.ciss_14300"/>
<keyword evidence="7" id="KW-1185">Reference proteome</keyword>
<evidence type="ECO:0000256" key="3">
    <source>
        <dbReference type="ARBA" id="ARBA00022741"/>
    </source>
</evidence>
<protein>
    <recommendedName>
        <fullName evidence="5">Putative pyruvate, phosphate dikinase regulatory protein</fullName>
        <shortName evidence="5">PPDK regulatory protein</shortName>
        <ecNumber evidence="5">2.7.11.32</ecNumber>
        <ecNumber evidence="5">2.7.4.27</ecNumber>
    </recommendedName>
</protein>
<dbReference type="HAMAP" id="MF_00921">
    <property type="entry name" value="PDRP"/>
    <property type="match status" value="1"/>
</dbReference>
<dbReference type="Pfam" id="PF03618">
    <property type="entry name" value="Kinase-PPPase"/>
    <property type="match status" value="1"/>
</dbReference>
<proteinExistence type="inferred from homology"/>
<dbReference type="GO" id="GO:0016776">
    <property type="term" value="F:phosphotransferase activity, phosphate group as acceptor"/>
    <property type="evidence" value="ECO:0007669"/>
    <property type="project" value="UniProtKB-UniRule"/>
</dbReference>
<evidence type="ECO:0000256" key="1">
    <source>
        <dbReference type="ARBA" id="ARBA00022527"/>
    </source>
</evidence>